<dbReference type="InterPro" id="IPR031851">
    <property type="entry name" value="DUF4750"/>
</dbReference>
<feature type="compositionally biased region" description="Polar residues" evidence="1">
    <location>
        <begin position="71"/>
        <end position="94"/>
    </location>
</feature>
<protein>
    <submittedName>
        <fullName evidence="3">UPF0766 protein C6orf228-like</fullName>
    </submittedName>
</protein>
<evidence type="ECO:0000313" key="3">
    <source>
        <dbReference type="EMBL" id="OQR80412.1"/>
    </source>
</evidence>
<sequence length="119" mass="12845">MLEQITSVCIYVISVALSLLLLVLLIALGWLFVWKVFLSRFKFVRELVNGSENVACPPGSRRSPPHRRSFGVSSILSPSEATSSTVAQVGSGESAQPGRGFQAAGSSRASGQRRRPRVD</sequence>
<evidence type="ECO:0000313" key="4">
    <source>
        <dbReference type="Proteomes" id="UP000192247"/>
    </source>
</evidence>
<dbReference type="InParanoid" id="A0A1V9Y3V3"/>
<evidence type="ECO:0000256" key="2">
    <source>
        <dbReference type="SAM" id="Phobius"/>
    </source>
</evidence>
<dbReference type="EMBL" id="MNPL01000023">
    <property type="protein sequence ID" value="OQR80412.1"/>
    <property type="molecule type" value="Genomic_DNA"/>
</dbReference>
<organism evidence="3 4">
    <name type="scientific">Tropilaelaps mercedesae</name>
    <dbReference type="NCBI Taxonomy" id="418985"/>
    <lineage>
        <taxon>Eukaryota</taxon>
        <taxon>Metazoa</taxon>
        <taxon>Ecdysozoa</taxon>
        <taxon>Arthropoda</taxon>
        <taxon>Chelicerata</taxon>
        <taxon>Arachnida</taxon>
        <taxon>Acari</taxon>
        <taxon>Parasitiformes</taxon>
        <taxon>Mesostigmata</taxon>
        <taxon>Gamasina</taxon>
        <taxon>Dermanyssoidea</taxon>
        <taxon>Laelapidae</taxon>
        <taxon>Tropilaelaps</taxon>
    </lineage>
</organism>
<proteinExistence type="predicted"/>
<dbReference type="PANTHER" id="PTHR36877">
    <property type="entry name" value="SMALL INTEGRAL MEMBRANE PROTEIN 13"/>
    <property type="match status" value="1"/>
</dbReference>
<dbReference type="Pfam" id="PF15938">
    <property type="entry name" value="DUF4750"/>
    <property type="match status" value="1"/>
</dbReference>
<keyword evidence="4" id="KW-1185">Reference proteome</keyword>
<gene>
    <name evidence="3" type="ORF">BIW11_05071</name>
</gene>
<feature type="compositionally biased region" description="Low complexity" evidence="1">
    <location>
        <begin position="98"/>
        <end position="110"/>
    </location>
</feature>
<comment type="caution">
    <text evidence="3">The sequence shown here is derived from an EMBL/GenBank/DDBJ whole genome shotgun (WGS) entry which is preliminary data.</text>
</comment>
<dbReference type="Proteomes" id="UP000192247">
    <property type="component" value="Unassembled WGS sequence"/>
</dbReference>
<keyword evidence="2" id="KW-0472">Membrane</keyword>
<accession>A0A1V9Y3V3</accession>
<feature type="transmembrane region" description="Helical" evidence="2">
    <location>
        <begin position="12"/>
        <end position="33"/>
    </location>
</feature>
<dbReference type="PANTHER" id="PTHR36877:SF1">
    <property type="entry name" value="SMALL INTEGRAL MEMBRANE PROTEIN 13"/>
    <property type="match status" value="1"/>
</dbReference>
<keyword evidence="2" id="KW-1133">Transmembrane helix</keyword>
<evidence type="ECO:0000256" key="1">
    <source>
        <dbReference type="SAM" id="MobiDB-lite"/>
    </source>
</evidence>
<reference evidence="3 4" key="1">
    <citation type="journal article" date="2017" name="Gigascience">
        <title>Draft genome of the honey bee ectoparasitic mite, Tropilaelaps mercedesae, is shaped by the parasitic life history.</title>
        <authorList>
            <person name="Dong X."/>
            <person name="Armstrong S.D."/>
            <person name="Xia D."/>
            <person name="Makepeace B.L."/>
            <person name="Darby A.C."/>
            <person name="Kadowaki T."/>
        </authorList>
    </citation>
    <scope>NUCLEOTIDE SEQUENCE [LARGE SCALE GENOMIC DNA]</scope>
    <source>
        <strain evidence="3">Wuxi-XJTLU</strain>
    </source>
</reference>
<keyword evidence="2" id="KW-0812">Transmembrane</keyword>
<name>A0A1V9Y3V3_9ACAR</name>
<feature type="region of interest" description="Disordered" evidence="1">
    <location>
        <begin position="54"/>
        <end position="119"/>
    </location>
</feature>
<dbReference type="AlphaFoldDB" id="A0A1V9Y3V3"/>